<keyword evidence="3" id="KW-1185">Reference proteome</keyword>
<keyword evidence="1" id="KW-0472">Membrane</keyword>
<proteinExistence type="predicted"/>
<protein>
    <recommendedName>
        <fullName evidence="4">PH domain-containing protein</fullName>
    </recommendedName>
</protein>
<comment type="caution">
    <text evidence="2">The sequence shown here is derived from an EMBL/GenBank/DDBJ whole genome shotgun (WGS) entry which is preliminary data.</text>
</comment>
<dbReference type="Proteomes" id="UP001500051">
    <property type="component" value="Unassembled WGS sequence"/>
</dbReference>
<accession>A0ABP7D1H7</accession>
<evidence type="ECO:0000313" key="3">
    <source>
        <dbReference type="Proteomes" id="UP001500051"/>
    </source>
</evidence>
<evidence type="ECO:0008006" key="4">
    <source>
        <dbReference type="Google" id="ProtNLM"/>
    </source>
</evidence>
<feature type="transmembrane region" description="Helical" evidence="1">
    <location>
        <begin position="43"/>
        <end position="64"/>
    </location>
</feature>
<gene>
    <name evidence="2" type="ORF">GCM10022204_12570</name>
</gene>
<reference evidence="3" key="1">
    <citation type="journal article" date="2019" name="Int. J. Syst. Evol. Microbiol.">
        <title>The Global Catalogue of Microorganisms (GCM) 10K type strain sequencing project: providing services to taxonomists for standard genome sequencing and annotation.</title>
        <authorList>
            <consortium name="The Broad Institute Genomics Platform"/>
            <consortium name="The Broad Institute Genome Sequencing Center for Infectious Disease"/>
            <person name="Wu L."/>
            <person name="Ma J."/>
        </authorList>
    </citation>
    <scope>NUCLEOTIDE SEQUENCE [LARGE SCALE GENOMIC DNA]</scope>
    <source>
        <strain evidence="3">JCM 16548</strain>
    </source>
</reference>
<organism evidence="2 3">
    <name type="scientific">Microlunatus aurantiacus</name>
    <dbReference type="NCBI Taxonomy" id="446786"/>
    <lineage>
        <taxon>Bacteria</taxon>
        <taxon>Bacillati</taxon>
        <taxon>Actinomycetota</taxon>
        <taxon>Actinomycetes</taxon>
        <taxon>Propionibacteriales</taxon>
        <taxon>Propionibacteriaceae</taxon>
        <taxon>Microlunatus</taxon>
    </lineage>
</organism>
<feature type="transmembrane region" description="Helical" evidence="1">
    <location>
        <begin position="71"/>
        <end position="90"/>
    </location>
</feature>
<evidence type="ECO:0000313" key="2">
    <source>
        <dbReference type="EMBL" id="GAA3697885.1"/>
    </source>
</evidence>
<evidence type="ECO:0000256" key="1">
    <source>
        <dbReference type="SAM" id="Phobius"/>
    </source>
</evidence>
<sequence length="199" mass="22836">MVLALARRAFWLEIRSYQSIYRWLFRRPRVPTGAVPFSYHQPVLAILIVLLVVSVVELVVVDLIVHRWASVRIPLLVVGLWGVVWMVGLLCGMICRPHAVGPEGIRVRSGSEIDLSVPWDDVHAVTRRKRVRKDKEPKITDDGGMRTLHLRIGEETTIEITLERPIEFRLPHGRETVERIALYVEDPGGFMDEVRRHIG</sequence>
<keyword evidence="1" id="KW-1133">Transmembrane helix</keyword>
<keyword evidence="1" id="KW-0812">Transmembrane</keyword>
<name>A0ABP7D1H7_9ACTN</name>
<dbReference type="EMBL" id="BAAAYX010000003">
    <property type="protein sequence ID" value="GAA3697885.1"/>
    <property type="molecule type" value="Genomic_DNA"/>
</dbReference>